<evidence type="ECO:0000313" key="2">
    <source>
        <dbReference type="EMBL" id="MBB4779389.1"/>
    </source>
</evidence>
<protein>
    <submittedName>
        <fullName evidence="2">Uncharacterized protein</fullName>
    </submittedName>
</protein>
<proteinExistence type="predicted"/>
<keyword evidence="3" id="KW-1185">Reference proteome</keyword>
<feature type="region of interest" description="Disordered" evidence="1">
    <location>
        <begin position="1"/>
        <end position="34"/>
    </location>
</feature>
<reference evidence="2 3" key="1">
    <citation type="submission" date="2020-08" db="EMBL/GenBank/DDBJ databases">
        <title>Sequencing the genomes of 1000 actinobacteria strains.</title>
        <authorList>
            <person name="Klenk H.-P."/>
        </authorList>
    </citation>
    <scope>NUCLEOTIDE SEQUENCE [LARGE SCALE GENOMIC DNA]</scope>
    <source>
        <strain evidence="2 3">DSM 41530</strain>
    </source>
</reference>
<feature type="compositionally biased region" description="Polar residues" evidence="1">
    <location>
        <begin position="1"/>
        <end position="20"/>
    </location>
</feature>
<gene>
    <name evidence="2" type="ORF">BJY27_000350</name>
</gene>
<feature type="compositionally biased region" description="Basic and acidic residues" evidence="1">
    <location>
        <begin position="54"/>
        <end position="81"/>
    </location>
</feature>
<accession>A0ABR6LD52</accession>
<feature type="region of interest" description="Disordered" evidence="1">
    <location>
        <begin position="50"/>
        <end position="81"/>
    </location>
</feature>
<dbReference type="EMBL" id="JACHNG010000001">
    <property type="protein sequence ID" value="MBB4779389.1"/>
    <property type="molecule type" value="Genomic_DNA"/>
</dbReference>
<dbReference type="Proteomes" id="UP000530530">
    <property type="component" value="Unassembled WGS sequence"/>
</dbReference>
<name>A0ABR6LD52_9ACTN</name>
<comment type="caution">
    <text evidence="2">The sequence shown here is derived from an EMBL/GenBank/DDBJ whole genome shotgun (WGS) entry which is preliminary data.</text>
</comment>
<sequence>MSTSSTLVRSFQTKSTTSLGRSGDGVPEGLDDRADFRDLGRVGRGEFAGADEEAVLHSHPEIPAEHGGLRREGHLVPTSREDRPLVVVPEELLGDGVHMRKVVQVSAHTAQHAEDHLHEEGRFDPPLVDEPGEVVQVAEVVALELEPGAVCPAQLLHDVLEIGEGVLEDQVARRLEEVGLPVVFPLVVLPRAPPVEMLTTASVSADIRGRNRWNSSGRGSGLPVCGSRACKWTMAAPARTASMEA</sequence>
<organism evidence="2 3">
    <name type="scientific">Streptomyces rapamycinicus</name>
    <dbReference type="NCBI Taxonomy" id="1226757"/>
    <lineage>
        <taxon>Bacteria</taxon>
        <taxon>Bacillati</taxon>
        <taxon>Actinomycetota</taxon>
        <taxon>Actinomycetes</taxon>
        <taxon>Kitasatosporales</taxon>
        <taxon>Streptomycetaceae</taxon>
        <taxon>Streptomyces</taxon>
        <taxon>Streptomyces violaceusniger group</taxon>
    </lineage>
</organism>
<evidence type="ECO:0000256" key="1">
    <source>
        <dbReference type="SAM" id="MobiDB-lite"/>
    </source>
</evidence>
<evidence type="ECO:0000313" key="3">
    <source>
        <dbReference type="Proteomes" id="UP000530530"/>
    </source>
</evidence>